<reference evidence="5" key="2">
    <citation type="submission" date="2007-04" db="EMBL/GenBank/DDBJ databases">
        <title>Complete genome sequence of the nitrogen-fixing bacterium Azorhizobium caulinodans ORS571.</title>
        <authorList>
            <person name="Lee K.B."/>
            <person name="Backer P.D."/>
            <person name="Aono T."/>
            <person name="Liu C.T."/>
            <person name="Suzuki S."/>
            <person name="Suzuki T."/>
            <person name="Kaneko T."/>
            <person name="Yamada M."/>
            <person name="Tabata S."/>
            <person name="Kupfer D.M."/>
            <person name="Najar F.Z."/>
            <person name="Wiley G.B."/>
            <person name="Roe B."/>
            <person name="Binnewies T."/>
            <person name="Ussery D."/>
            <person name="Vereecke D."/>
            <person name="Gevers D."/>
            <person name="Holsters M."/>
            <person name="Oyaizu H."/>
        </authorList>
    </citation>
    <scope>NUCLEOTIDE SEQUENCE [LARGE SCALE GENOMIC DNA]</scope>
    <source>
        <strain evidence="5">ATCC 43989 / DSM 5975 / JCM 20966 / LMG 6465 / NBRC 14845 / NCIMB 13405 / ORS 571</strain>
    </source>
</reference>
<dbReference type="InterPro" id="IPR050469">
    <property type="entry name" value="Diguanylate_Cyclase"/>
</dbReference>
<evidence type="ECO:0000313" key="4">
    <source>
        <dbReference type="EMBL" id="BAF88515.1"/>
    </source>
</evidence>
<keyword evidence="5" id="KW-1185">Reference proteome</keyword>
<gene>
    <name evidence="4" type="ordered locus">AZC_2517</name>
</gene>
<dbReference type="KEGG" id="azc:AZC_2517"/>
<reference evidence="4 5" key="4">
    <citation type="journal article" date="2009" name="Appl. Environ. Microbiol.">
        <title>Comparative genome-wide transcriptional profiling of Azorhizobium caulinodans ORS571 grown under free-living and symbiotic conditions.</title>
        <authorList>
            <person name="Tsukada S."/>
            <person name="Aono T."/>
            <person name="Akiba N."/>
            <person name="Lee KB."/>
            <person name="Liu CT."/>
            <person name="Toyazaki H."/>
            <person name="Oyaizu H."/>
        </authorList>
    </citation>
    <scope>NUCLEOTIDE SEQUENCE [LARGE SCALE GENOMIC DNA]</scope>
    <source>
        <strain evidence="5">ATCC 43989 / DSM 5975 / JCM 20966 / LMG 6465 / NBRC 14845 / NCIMB 13405 / ORS 571</strain>
    </source>
</reference>
<dbReference type="PANTHER" id="PTHR45138">
    <property type="entry name" value="REGULATORY COMPONENTS OF SENSORY TRANSDUCTION SYSTEM"/>
    <property type="match status" value="1"/>
</dbReference>
<dbReference type="SUPFAM" id="SSF55073">
    <property type="entry name" value="Nucleotide cyclase"/>
    <property type="match status" value="1"/>
</dbReference>
<keyword evidence="2" id="KW-0472">Membrane</keyword>
<reference evidence="4 5" key="3">
    <citation type="journal article" date="2008" name="BMC Genomics">
        <title>The genome of the versatile nitrogen fixer Azorhizobium caulinodans ORS571.</title>
        <authorList>
            <person name="Lee KB."/>
            <person name="Backer P.D."/>
            <person name="Aono T."/>
            <person name="Liu CT."/>
            <person name="Suzuki S."/>
            <person name="Suzuki T."/>
            <person name="Kaneko T."/>
            <person name="Yamada M."/>
            <person name="Tabata S."/>
            <person name="Kupfer D.M."/>
            <person name="Najar F.Z."/>
            <person name="Wiley G.B."/>
            <person name="Roe B."/>
            <person name="Binnewies T.T."/>
            <person name="Ussery D.W."/>
            <person name="D'Haeze W."/>
            <person name="Herder J.D."/>
            <person name="Gevers D."/>
            <person name="Vereecke D."/>
            <person name="Holsters M."/>
            <person name="Oyaizu H."/>
        </authorList>
    </citation>
    <scope>NUCLEOTIDE SEQUENCE [LARGE SCALE GENOMIC DNA]</scope>
    <source>
        <strain evidence="5">ATCC 43989 / DSM 5975 / JCM 20966 / LMG 6465 / NBRC 14845 / NCIMB 13405 / ORS 571</strain>
    </source>
</reference>
<dbReference type="GO" id="GO:0052621">
    <property type="term" value="F:diguanylate cyclase activity"/>
    <property type="evidence" value="ECO:0007669"/>
    <property type="project" value="UniProtKB-EC"/>
</dbReference>
<dbReference type="GO" id="GO:0005886">
    <property type="term" value="C:plasma membrane"/>
    <property type="evidence" value="ECO:0007669"/>
    <property type="project" value="TreeGrafter"/>
</dbReference>
<evidence type="ECO:0000259" key="3">
    <source>
        <dbReference type="PROSITE" id="PS50887"/>
    </source>
</evidence>
<evidence type="ECO:0000256" key="2">
    <source>
        <dbReference type="SAM" id="Phobius"/>
    </source>
</evidence>
<dbReference type="STRING" id="438753.AZC_2517"/>
<evidence type="ECO:0000256" key="1">
    <source>
        <dbReference type="ARBA" id="ARBA00012528"/>
    </source>
</evidence>
<dbReference type="AlphaFoldDB" id="A8IAJ9"/>
<dbReference type="FunFam" id="3.30.70.270:FF:000001">
    <property type="entry name" value="Diguanylate cyclase domain protein"/>
    <property type="match status" value="1"/>
</dbReference>
<reference evidence="4 5" key="1">
    <citation type="journal article" date="2007" name="Appl. Environ. Microbiol.">
        <title>Rhizobial factors required for stem nodule maturation and maintenance in Sesbania rostrata-Azorhizobium caulinodans ORS571 symbiosis.</title>
        <authorList>
            <person name="Suzuki S."/>
            <person name="Aono T."/>
            <person name="Lee KB."/>
            <person name="Suzuki T."/>
            <person name="Liu CT."/>
            <person name="Miwa H."/>
            <person name="Wakao S."/>
            <person name="Iki T."/>
            <person name="Oyaizu H."/>
        </authorList>
    </citation>
    <scope>NUCLEOTIDE SEQUENCE [LARGE SCALE GENOMIC DNA]</scope>
    <source>
        <strain evidence="5">ATCC 43989 / DSM 5975 / JCM 20966 / LMG 6465 / NBRC 14845 / NCIMB 13405 / ORS 571</strain>
    </source>
</reference>
<dbReference type="Proteomes" id="UP000000270">
    <property type="component" value="Chromosome"/>
</dbReference>
<dbReference type="Gene3D" id="3.30.70.270">
    <property type="match status" value="1"/>
</dbReference>
<dbReference type="GO" id="GO:0043709">
    <property type="term" value="P:cell adhesion involved in single-species biofilm formation"/>
    <property type="evidence" value="ECO:0007669"/>
    <property type="project" value="TreeGrafter"/>
</dbReference>
<organism evidence="4 5">
    <name type="scientific">Azorhizobium caulinodans (strain ATCC 43989 / DSM 5975 / JCM 20966 / LMG 6465 / NBRC 14845 / NCIMB 13405 / ORS 571)</name>
    <dbReference type="NCBI Taxonomy" id="438753"/>
    <lineage>
        <taxon>Bacteria</taxon>
        <taxon>Pseudomonadati</taxon>
        <taxon>Pseudomonadota</taxon>
        <taxon>Alphaproteobacteria</taxon>
        <taxon>Hyphomicrobiales</taxon>
        <taxon>Xanthobacteraceae</taxon>
        <taxon>Azorhizobium</taxon>
    </lineage>
</organism>
<dbReference type="InterPro" id="IPR043128">
    <property type="entry name" value="Rev_trsase/Diguanyl_cyclase"/>
</dbReference>
<sequence length="352" mass="38417">MDIEFIRLRKRMLRLLFAIGFVCNGWFLIFESTSGIITARDAYVTYPSVMFIYAAGFFVIELGDRWRAATEWLAFLSFCANCASGVLSFTAADEPVRYYAIADTLQWIPLISIIAFMIFPGRQSVVASVVGFLIPAGTAGWVWWGSDAATWPATTSTLLFNALVIHVVSVAALVLFSHSQAAFQQARAEARMMESAALSDPLTGIANRRGIERALETQTAASVPRPWALILLDMDHFKMVNDERGHVFGDRVLQNVVNALRPILRGGDVIGRWGGDEFLVISPGAPAAEAEALAERLRQAVAGLPEDDSGGVTISVGIALWNGEGGLVEALRQVDAALYRSKQMGRNRVVFA</sequence>
<keyword evidence="2" id="KW-0812">Transmembrane</keyword>
<feature type="transmembrane region" description="Helical" evidence="2">
    <location>
        <begin position="42"/>
        <end position="60"/>
    </location>
</feature>
<dbReference type="PROSITE" id="PS50887">
    <property type="entry name" value="GGDEF"/>
    <property type="match status" value="1"/>
</dbReference>
<reference evidence="4 5" key="5">
    <citation type="journal article" date="2010" name="Appl. Environ. Microbiol.">
        <title>phrR-like gene praR of Azorhizobium caulinodans ORS571 is essential for symbiosis with Sesbania rostrata and is involved in expression of reb genes.</title>
        <authorList>
            <person name="Akiba N."/>
            <person name="Aono T."/>
            <person name="Toyazaki H."/>
            <person name="Sato S."/>
            <person name="Oyaizu H."/>
        </authorList>
    </citation>
    <scope>NUCLEOTIDE SEQUENCE [LARGE SCALE GENOMIC DNA]</scope>
    <source>
        <strain evidence="5">ATCC 43989 / DSM 5975 / JCM 20966 / LMG 6465 / NBRC 14845 / NCIMB 13405 / ORS 571</strain>
    </source>
</reference>
<feature type="transmembrane region" description="Helical" evidence="2">
    <location>
        <begin position="156"/>
        <end position="177"/>
    </location>
</feature>
<dbReference type="HOGENOM" id="CLU_000445_11_1_5"/>
<dbReference type="RefSeq" id="WP_012171043.1">
    <property type="nucleotide sequence ID" value="NC_009937.1"/>
</dbReference>
<dbReference type="NCBIfam" id="TIGR00254">
    <property type="entry name" value="GGDEF"/>
    <property type="match status" value="1"/>
</dbReference>
<name>A8IAJ9_AZOC5</name>
<feature type="transmembrane region" description="Helical" evidence="2">
    <location>
        <begin position="12"/>
        <end position="30"/>
    </location>
</feature>
<dbReference type="InterPro" id="IPR000160">
    <property type="entry name" value="GGDEF_dom"/>
</dbReference>
<protein>
    <recommendedName>
        <fullName evidence="1">diguanylate cyclase</fullName>
        <ecNumber evidence="1">2.7.7.65</ecNumber>
    </recommendedName>
</protein>
<dbReference type="GO" id="GO:1902201">
    <property type="term" value="P:negative regulation of bacterial-type flagellum-dependent cell motility"/>
    <property type="evidence" value="ECO:0007669"/>
    <property type="project" value="TreeGrafter"/>
</dbReference>
<dbReference type="InterPro" id="IPR029787">
    <property type="entry name" value="Nucleotide_cyclase"/>
</dbReference>
<feature type="domain" description="GGDEF" evidence="3">
    <location>
        <begin position="225"/>
        <end position="352"/>
    </location>
</feature>
<dbReference type="CDD" id="cd01949">
    <property type="entry name" value="GGDEF"/>
    <property type="match status" value="1"/>
</dbReference>
<accession>A8IAJ9</accession>
<feature type="transmembrane region" description="Helical" evidence="2">
    <location>
        <begin position="72"/>
        <end position="92"/>
    </location>
</feature>
<dbReference type="SMART" id="SM00267">
    <property type="entry name" value="GGDEF"/>
    <property type="match status" value="1"/>
</dbReference>
<feature type="transmembrane region" description="Helical" evidence="2">
    <location>
        <begin position="98"/>
        <end position="118"/>
    </location>
</feature>
<proteinExistence type="predicted"/>
<dbReference type="Pfam" id="PF00990">
    <property type="entry name" value="GGDEF"/>
    <property type="match status" value="1"/>
</dbReference>
<feature type="transmembrane region" description="Helical" evidence="2">
    <location>
        <begin position="125"/>
        <end position="144"/>
    </location>
</feature>
<keyword evidence="2" id="KW-1133">Transmembrane helix</keyword>
<dbReference type="PANTHER" id="PTHR45138:SF24">
    <property type="entry name" value="DIGUANYLATE CYCLASE DGCC-RELATED"/>
    <property type="match status" value="1"/>
</dbReference>
<dbReference type="EC" id="2.7.7.65" evidence="1"/>
<dbReference type="eggNOG" id="COG3706">
    <property type="taxonomic scope" value="Bacteria"/>
</dbReference>
<reference evidence="4 5" key="6">
    <citation type="journal article" date="2011" name="Appl. Environ. Microbiol.">
        <title>Involvement of the azorhizobial chromosome partition gene (parA) in the onset of bacteroid differentiation during Sesbania rostrata stem nodule development.</title>
        <authorList>
            <person name="Liu CT."/>
            <person name="Lee KB."/>
            <person name="Wang YS."/>
            <person name="Peng MH."/>
            <person name="Lee KT."/>
            <person name="Suzuki S."/>
            <person name="Suzuki T."/>
            <person name="Oyaizu H."/>
        </authorList>
    </citation>
    <scope>NUCLEOTIDE SEQUENCE [LARGE SCALE GENOMIC DNA]</scope>
    <source>
        <strain evidence="5">ATCC 43989 / DSM 5975 / JCM 20966 / LMG 6465 / NBRC 14845 / NCIMB 13405 / ORS 571</strain>
    </source>
</reference>
<dbReference type="EMBL" id="AP009384">
    <property type="protein sequence ID" value="BAF88515.1"/>
    <property type="molecule type" value="Genomic_DNA"/>
</dbReference>
<evidence type="ECO:0000313" key="5">
    <source>
        <dbReference type="Proteomes" id="UP000000270"/>
    </source>
</evidence>